<evidence type="ECO:0008006" key="3">
    <source>
        <dbReference type="Google" id="ProtNLM"/>
    </source>
</evidence>
<comment type="caution">
    <text evidence="1">The sequence shown here is derived from an EMBL/GenBank/DDBJ whole genome shotgun (WGS) entry which is preliminary data.</text>
</comment>
<protein>
    <recommendedName>
        <fullName evidence="3">Secreted protein</fullName>
    </recommendedName>
</protein>
<keyword evidence="2" id="KW-1185">Reference proteome</keyword>
<organism evidence="1 2">
    <name type="scientific">Ameca splendens</name>
    <dbReference type="NCBI Taxonomy" id="208324"/>
    <lineage>
        <taxon>Eukaryota</taxon>
        <taxon>Metazoa</taxon>
        <taxon>Chordata</taxon>
        <taxon>Craniata</taxon>
        <taxon>Vertebrata</taxon>
        <taxon>Euteleostomi</taxon>
        <taxon>Actinopterygii</taxon>
        <taxon>Neopterygii</taxon>
        <taxon>Teleostei</taxon>
        <taxon>Neoteleostei</taxon>
        <taxon>Acanthomorphata</taxon>
        <taxon>Ovalentaria</taxon>
        <taxon>Atherinomorphae</taxon>
        <taxon>Cyprinodontiformes</taxon>
        <taxon>Goodeidae</taxon>
        <taxon>Ameca</taxon>
    </lineage>
</organism>
<evidence type="ECO:0000313" key="2">
    <source>
        <dbReference type="Proteomes" id="UP001469553"/>
    </source>
</evidence>
<reference evidence="1 2" key="1">
    <citation type="submission" date="2021-06" db="EMBL/GenBank/DDBJ databases">
        <authorList>
            <person name="Palmer J.M."/>
        </authorList>
    </citation>
    <scope>NUCLEOTIDE SEQUENCE [LARGE SCALE GENOMIC DNA]</scope>
    <source>
        <strain evidence="1 2">AS_MEX2019</strain>
        <tissue evidence="1">Muscle</tissue>
    </source>
</reference>
<evidence type="ECO:0000313" key="1">
    <source>
        <dbReference type="EMBL" id="MEQ2286039.1"/>
    </source>
</evidence>
<proteinExistence type="predicted"/>
<gene>
    <name evidence="1" type="ORF">AMECASPLE_038132</name>
</gene>
<accession>A0ABV0XXA4</accession>
<name>A0ABV0XXA4_9TELE</name>
<dbReference type="EMBL" id="JAHRIP010016244">
    <property type="protein sequence ID" value="MEQ2286039.1"/>
    <property type="molecule type" value="Genomic_DNA"/>
</dbReference>
<dbReference type="Proteomes" id="UP001469553">
    <property type="component" value="Unassembled WGS sequence"/>
</dbReference>
<sequence>MVRTPPILLLSVAEVALPSPRLPPLRHPAQLLQWFSSDLVSQTDLPALQAPTSSSAPVISQSSLLHSSRPWILSRVSYLLYSAPSEVRLQFCHVSISSAHITFNSFLTPPTDIHHGNARPGSSLRMRCITPFSF</sequence>